<evidence type="ECO:0000259" key="2">
    <source>
        <dbReference type="Pfam" id="PF02108"/>
    </source>
</evidence>
<feature type="domain" description="Flagellar assembly protein FliH/Type III secretion system HrpE" evidence="2">
    <location>
        <begin position="59"/>
        <end position="171"/>
    </location>
</feature>
<dbReference type="RefSeq" id="WP_062556486.1">
    <property type="nucleotide sequence ID" value="NZ_CP049249.1"/>
</dbReference>
<comment type="caution">
    <text evidence="3">The sequence shown here is derived from an EMBL/GenBank/DDBJ whole genome shotgun (WGS) entry which is preliminary data.</text>
</comment>
<evidence type="ECO:0000313" key="3">
    <source>
        <dbReference type="EMBL" id="MBB4144379.1"/>
    </source>
</evidence>
<gene>
    <name evidence="3" type="ORF">GGQ72_002936</name>
</gene>
<feature type="coiled-coil region" evidence="1">
    <location>
        <begin position="56"/>
        <end position="83"/>
    </location>
</feature>
<dbReference type="AlphaFoldDB" id="A0A7W6LHA7"/>
<dbReference type="Proteomes" id="UP000519897">
    <property type="component" value="Unassembled WGS sequence"/>
</dbReference>
<keyword evidence="4" id="KW-1185">Reference proteome</keyword>
<keyword evidence="1" id="KW-0175">Coiled coil</keyword>
<organism evidence="3 4">
    <name type="scientific">Rhizobium rhizoryzae</name>
    <dbReference type="NCBI Taxonomy" id="451876"/>
    <lineage>
        <taxon>Bacteria</taxon>
        <taxon>Pseudomonadati</taxon>
        <taxon>Pseudomonadota</taxon>
        <taxon>Alphaproteobacteria</taxon>
        <taxon>Hyphomicrobiales</taxon>
        <taxon>Rhizobiaceae</taxon>
        <taxon>Rhizobium/Agrobacterium group</taxon>
        <taxon>Rhizobium</taxon>
    </lineage>
</organism>
<reference evidence="3 4" key="1">
    <citation type="submission" date="2020-08" db="EMBL/GenBank/DDBJ databases">
        <title>Genomic Encyclopedia of Type Strains, Phase IV (KMG-IV): sequencing the most valuable type-strain genomes for metagenomic binning, comparative biology and taxonomic classification.</title>
        <authorList>
            <person name="Goeker M."/>
        </authorList>
    </citation>
    <scope>NUCLEOTIDE SEQUENCE [LARGE SCALE GENOMIC DNA]</scope>
    <source>
        <strain evidence="3 4">DSM 29514</strain>
    </source>
</reference>
<name>A0A7W6LHA7_9HYPH</name>
<evidence type="ECO:0000313" key="4">
    <source>
        <dbReference type="Proteomes" id="UP000519897"/>
    </source>
</evidence>
<sequence length="185" mass="20617">MTAAPTSTIIRSEDMGLVQSASDLLAAASRRNADLEYVISAAMREAQERGYAQGRTQALREMELRLKETMARAERELFDFEDRIVKIVIQGLEKILGDMPENERVRRVVHAAIEQSTAATGFKLRVSPDEFDFVVGALRNLESRLTVVADAYVGRNELLLEVDGTRQQIGLADQLANLLEAIRRG</sequence>
<dbReference type="EMBL" id="JACIEC010000003">
    <property type="protein sequence ID" value="MBB4144379.1"/>
    <property type="molecule type" value="Genomic_DNA"/>
</dbReference>
<accession>A0A7W6LHA7</accession>
<dbReference type="Pfam" id="PF02108">
    <property type="entry name" value="FliH"/>
    <property type="match status" value="1"/>
</dbReference>
<dbReference type="InterPro" id="IPR018035">
    <property type="entry name" value="Flagellar_FliH/T3SS_HrpE"/>
</dbReference>
<protein>
    <submittedName>
        <fullName evidence="3">Type III secretion protein L</fullName>
    </submittedName>
</protein>
<proteinExistence type="predicted"/>
<evidence type="ECO:0000256" key="1">
    <source>
        <dbReference type="SAM" id="Coils"/>
    </source>
</evidence>